<dbReference type="EMBL" id="WIGN01000508">
    <property type="protein sequence ID" value="KAF6790308.1"/>
    <property type="molecule type" value="Genomic_DNA"/>
</dbReference>
<dbReference type="SUPFAM" id="SSF53335">
    <property type="entry name" value="S-adenosyl-L-methionine-dependent methyltransferases"/>
    <property type="match status" value="1"/>
</dbReference>
<accession>A0A8H6IQ76</accession>
<organism evidence="5 6">
    <name type="scientific">Colletotrichum sojae</name>
    <dbReference type="NCBI Taxonomy" id="2175907"/>
    <lineage>
        <taxon>Eukaryota</taxon>
        <taxon>Fungi</taxon>
        <taxon>Dikarya</taxon>
        <taxon>Ascomycota</taxon>
        <taxon>Pezizomycotina</taxon>
        <taxon>Sordariomycetes</taxon>
        <taxon>Hypocreomycetidae</taxon>
        <taxon>Glomerellales</taxon>
        <taxon>Glomerellaceae</taxon>
        <taxon>Colletotrichum</taxon>
        <taxon>Colletotrichum orchidearum species complex</taxon>
    </lineage>
</organism>
<gene>
    <name evidence="5" type="ORF">CSOJ01_14616</name>
</gene>
<dbReference type="InterPro" id="IPR029063">
    <property type="entry name" value="SAM-dependent_MTases_sf"/>
</dbReference>
<dbReference type="PANTHER" id="PTHR43712:SF5">
    <property type="entry name" value="O-METHYLTRANSFERASE ASQN-RELATED"/>
    <property type="match status" value="1"/>
</dbReference>
<dbReference type="InterPro" id="IPR001077">
    <property type="entry name" value="COMT_C"/>
</dbReference>
<evidence type="ECO:0000313" key="5">
    <source>
        <dbReference type="EMBL" id="KAF6790308.1"/>
    </source>
</evidence>
<comment type="caution">
    <text evidence="5">The sequence shown here is derived from an EMBL/GenBank/DDBJ whole genome shotgun (WGS) entry which is preliminary data.</text>
</comment>
<keyword evidence="1 5" id="KW-0489">Methyltransferase</keyword>
<dbReference type="PROSITE" id="PS51683">
    <property type="entry name" value="SAM_OMT_II"/>
    <property type="match status" value="1"/>
</dbReference>
<name>A0A8H6IQ76_9PEZI</name>
<dbReference type="PANTHER" id="PTHR43712">
    <property type="entry name" value="PUTATIVE (AFU_ORTHOLOGUE AFUA_4G14580)-RELATED"/>
    <property type="match status" value="1"/>
</dbReference>
<protein>
    <submittedName>
        <fullName evidence="5">O-methyltransferase family protein</fullName>
    </submittedName>
</protein>
<evidence type="ECO:0000256" key="2">
    <source>
        <dbReference type="ARBA" id="ARBA00022679"/>
    </source>
</evidence>
<keyword evidence="2 5" id="KW-0808">Transferase</keyword>
<dbReference type="GO" id="GO:0032259">
    <property type="term" value="P:methylation"/>
    <property type="evidence" value="ECO:0007669"/>
    <property type="project" value="UniProtKB-KW"/>
</dbReference>
<dbReference type="AlphaFoldDB" id="A0A8H6IQ76"/>
<dbReference type="Gene3D" id="3.40.50.150">
    <property type="entry name" value="Vaccinia Virus protein VP39"/>
    <property type="match status" value="1"/>
</dbReference>
<keyword evidence="3" id="KW-0949">S-adenosyl-L-methionine</keyword>
<dbReference type="InterPro" id="IPR016461">
    <property type="entry name" value="COMT-like"/>
</dbReference>
<dbReference type="Proteomes" id="UP000652219">
    <property type="component" value="Unassembled WGS sequence"/>
</dbReference>
<feature type="domain" description="O-methyltransferase C-terminal" evidence="4">
    <location>
        <begin position="112"/>
        <end position="312"/>
    </location>
</feature>
<keyword evidence="6" id="KW-1185">Reference proteome</keyword>
<sequence>MPTDISKAQDLKVLGQILHESIDGLLLELEIHGQSPPSLEQLNPEVLLAAPAGDGPRQRIVRACEKLTALVQGPMGVPFLNLSLSPISSDDIFRAASVFSMAMRENNFQVDGGKSAFSKAFQTELESFDYFYQVEPERGRRFSLGMTPFTGSYASSLALYPFKDLPPGALVVDVGGGSGHVSNEIAKANPHLKFVVQDLEEPIRLGKSIYGDAGLPIEWQVHNAFHPQPVKGADVYFMRRVLHDHSDPVATKILRMIVEAMGPTSRILIEDMIAPDLYGEESEWFTNHADLVMLMMHNAKERALGQWNTLVENVDERLGIVKVWKGKGDGRGSTAIIEVMLH</sequence>
<evidence type="ECO:0000313" key="6">
    <source>
        <dbReference type="Proteomes" id="UP000652219"/>
    </source>
</evidence>
<evidence type="ECO:0000256" key="3">
    <source>
        <dbReference type="ARBA" id="ARBA00022691"/>
    </source>
</evidence>
<evidence type="ECO:0000256" key="1">
    <source>
        <dbReference type="ARBA" id="ARBA00022603"/>
    </source>
</evidence>
<proteinExistence type="predicted"/>
<dbReference type="GO" id="GO:0008171">
    <property type="term" value="F:O-methyltransferase activity"/>
    <property type="evidence" value="ECO:0007669"/>
    <property type="project" value="InterPro"/>
</dbReference>
<dbReference type="Pfam" id="PF00891">
    <property type="entry name" value="Methyltransf_2"/>
    <property type="match status" value="1"/>
</dbReference>
<reference evidence="5 6" key="1">
    <citation type="journal article" date="2020" name="Phytopathology">
        <title>Genome Sequence Resources of Colletotrichum truncatum, C. plurivorum, C. musicola, and C. sojae: Four Species Pathogenic to Soybean (Glycine max).</title>
        <authorList>
            <person name="Rogerio F."/>
            <person name="Boufleur T.R."/>
            <person name="Ciampi-Guillardi M."/>
            <person name="Sukno S.A."/>
            <person name="Thon M.R."/>
            <person name="Massola Junior N.S."/>
            <person name="Baroncelli R."/>
        </authorList>
    </citation>
    <scope>NUCLEOTIDE SEQUENCE [LARGE SCALE GENOMIC DNA]</scope>
    <source>
        <strain evidence="5 6">LFN0009</strain>
    </source>
</reference>
<evidence type="ECO:0000259" key="4">
    <source>
        <dbReference type="Pfam" id="PF00891"/>
    </source>
</evidence>